<gene>
    <name evidence="1" type="ORF">NE398_01770</name>
</gene>
<evidence type="ECO:0000313" key="1">
    <source>
        <dbReference type="EMBL" id="MDC4238896.1"/>
    </source>
</evidence>
<name>A0A9X4B0W9_9CLOT</name>
<comment type="caution">
    <text evidence="1">The sequence shown here is derived from an EMBL/GenBank/DDBJ whole genome shotgun (WGS) entry which is preliminary data.</text>
</comment>
<keyword evidence="2" id="KW-1185">Reference proteome</keyword>
<sequence length="172" mass="19947">MRTFYDESELDTVDDGEFIKMHLELEEDLKKEMGIFKKDDKIEEEEEDCFEEISNQNYTPLESNCKSEIHINPENKIIYVCPKTAQYFLASSSKCCGPINVKYIGHGFNQKFKKVNGDLGTYFILNSGILFIPNERLRPGEIDVLPFEAFDGCNKFKFDVVFTFDPCKCCKK</sequence>
<accession>A0A9X4B0W9</accession>
<dbReference type="GeneID" id="93042190"/>
<evidence type="ECO:0000313" key="2">
    <source>
        <dbReference type="Proteomes" id="UP001141183"/>
    </source>
</evidence>
<proteinExistence type="predicted"/>
<dbReference type="EMBL" id="JAMRYU010000001">
    <property type="protein sequence ID" value="MDC4238896.1"/>
    <property type="molecule type" value="Genomic_DNA"/>
</dbReference>
<dbReference type="Proteomes" id="UP001141183">
    <property type="component" value="Unassembled WGS sequence"/>
</dbReference>
<protein>
    <submittedName>
        <fullName evidence="1">Uncharacterized protein</fullName>
    </submittedName>
</protein>
<dbReference type="RefSeq" id="WP_097034162.1">
    <property type="nucleotide sequence ID" value="NZ_BAAACM010000002.1"/>
</dbReference>
<organism evidence="1 2">
    <name type="scientific">Clostridium tertium</name>
    <dbReference type="NCBI Taxonomy" id="1559"/>
    <lineage>
        <taxon>Bacteria</taxon>
        <taxon>Bacillati</taxon>
        <taxon>Bacillota</taxon>
        <taxon>Clostridia</taxon>
        <taxon>Eubacteriales</taxon>
        <taxon>Clostridiaceae</taxon>
        <taxon>Clostridium</taxon>
    </lineage>
</organism>
<reference evidence="1" key="1">
    <citation type="submission" date="2022-05" db="EMBL/GenBank/DDBJ databases">
        <title>Draft genome sequence of Clostridium tertium strain CP3 isolated from Peru.</title>
        <authorList>
            <person name="Hurtado R."/>
            <person name="Lima L."/>
            <person name="Sousa T."/>
            <person name="Jaiswal A.K."/>
            <person name="Tiwari S."/>
            <person name="Maturrano L."/>
            <person name="Brenig B."/>
            <person name="Azevedo V."/>
        </authorList>
    </citation>
    <scope>NUCLEOTIDE SEQUENCE</scope>
    <source>
        <strain evidence="1">CP3</strain>
    </source>
</reference>
<dbReference type="AlphaFoldDB" id="A0A9X4B0W9"/>